<organism evidence="6 7">
    <name type="scientific">Aureimonas jatrophae</name>
    <dbReference type="NCBI Taxonomy" id="1166073"/>
    <lineage>
        <taxon>Bacteria</taxon>
        <taxon>Pseudomonadati</taxon>
        <taxon>Pseudomonadota</taxon>
        <taxon>Alphaproteobacteria</taxon>
        <taxon>Hyphomicrobiales</taxon>
        <taxon>Aurantimonadaceae</taxon>
        <taxon>Aureimonas</taxon>
    </lineage>
</organism>
<dbReference type="Pfam" id="PF00494">
    <property type="entry name" value="SQS_PSY"/>
    <property type="match status" value="1"/>
</dbReference>
<sequence>MSRAAAVDTGAFAERSIAKGSKSFAAAARLFDAATRGDVVRLYAWCRHCDDVADGQEGGHLTGARPEVAIAERVAGLRRDTDRALAGDTAGLDPSFQALAEVARRHALPPALFHEHLKGFELDAGGRRYETLDELLGYCWHVAGVVGVLMARVMGVTDEAVLDRACDLGLAFQLTNIARDVVEDAGEGRVYVPLAWLREEGIAPADLAQPAHAAAVARLRRRLVEAAEPYYASARQGVDRLPRRSAWAIGTAERVYRRIGLKLVAAGEAAHGQRVSTGTGEKAAAILGGGWGAVRFRAYGEEPRDPALWRRPAI</sequence>
<evidence type="ECO:0000256" key="4">
    <source>
        <dbReference type="ARBA" id="ARBA00022746"/>
    </source>
</evidence>
<dbReference type="InterPro" id="IPR019845">
    <property type="entry name" value="Squalene/phytoene_synthase_CS"/>
</dbReference>
<dbReference type="GO" id="GO:0004311">
    <property type="term" value="F:geranylgeranyl diphosphate synthase activity"/>
    <property type="evidence" value="ECO:0007669"/>
    <property type="project" value="InterPro"/>
</dbReference>
<proteinExistence type="inferred from homology"/>
<dbReference type="InterPro" id="IPR033904">
    <property type="entry name" value="Trans_IPPS_HH"/>
</dbReference>
<gene>
    <name evidence="6" type="ORF">SAMN05192530_101901</name>
</gene>
<dbReference type="FunFam" id="1.10.600.10:FF:000020">
    <property type="entry name" value="Phytoene synthase"/>
    <property type="match status" value="1"/>
</dbReference>
<dbReference type="PROSITE" id="PS01045">
    <property type="entry name" value="SQUALEN_PHYTOEN_SYN_2"/>
    <property type="match status" value="1"/>
</dbReference>
<reference evidence="6 7" key="1">
    <citation type="submission" date="2016-10" db="EMBL/GenBank/DDBJ databases">
        <authorList>
            <person name="de Groot N.N."/>
        </authorList>
    </citation>
    <scope>NUCLEOTIDE SEQUENCE [LARGE SCALE GENOMIC DNA]</scope>
    <source>
        <strain evidence="7">L7-484,KACC 16230,DSM 25025</strain>
    </source>
</reference>
<evidence type="ECO:0000256" key="3">
    <source>
        <dbReference type="ARBA" id="ARBA00022679"/>
    </source>
</evidence>
<dbReference type="OrthoDB" id="9807580at2"/>
<keyword evidence="3" id="KW-0808">Transferase</keyword>
<comment type="similarity">
    <text evidence="2">Belongs to the phytoene/squalene synthase family.</text>
</comment>
<comment type="pathway">
    <text evidence="1">Carotenoid biosynthesis; phytoene biosynthesis.</text>
</comment>
<dbReference type="RefSeq" id="WP_090669314.1">
    <property type="nucleotide sequence ID" value="NZ_FNIT01000001.1"/>
</dbReference>
<keyword evidence="7" id="KW-1185">Reference proteome</keyword>
<dbReference type="AlphaFoldDB" id="A0A1H0DQ75"/>
<evidence type="ECO:0000313" key="6">
    <source>
        <dbReference type="EMBL" id="SDN72131.1"/>
    </source>
</evidence>
<dbReference type="SFLD" id="SFLDS00005">
    <property type="entry name" value="Isoprenoid_Synthase_Type_I"/>
    <property type="match status" value="1"/>
</dbReference>
<dbReference type="InterPro" id="IPR044843">
    <property type="entry name" value="Trans_IPPS_bact-type"/>
</dbReference>
<dbReference type="EMBL" id="FNIT01000001">
    <property type="protein sequence ID" value="SDN72131.1"/>
    <property type="molecule type" value="Genomic_DNA"/>
</dbReference>
<dbReference type="CDD" id="cd00683">
    <property type="entry name" value="Trans_IPPS_HH"/>
    <property type="match status" value="1"/>
</dbReference>
<evidence type="ECO:0000256" key="5">
    <source>
        <dbReference type="ARBA" id="ARBA00053028"/>
    </source>
</evidence>
<keyword evidence="4" id="KW-0125">Carotenoid biosynthesis</keyword>
<evidence type="ECO:0000256" key="2">
    <source>
        <dbReference type="ARBA" id="ARBA00006251"/>
    </source>
</evidence>
<dbReference type="InterPro" id="IPR002060">
    <property type="entry name" value="Squ/phyt_synthse"/>
</dbReference>
<dbReference type="PROSITE" id="PS01044">
    <property type="entry name" value="SQUALEN_PHYTOEN_SYN_1"/>
    <property type="match status" value="1"/>
</dbReference>
<evidence type="ECO:0000313" key="7">
    <source>
        <dbReference type="Proteomes" id="UP000198793"/>
    </source>
</evidence>
<dbReference type="SFLD" id="SFLDG01018">
    <property type="entry name" value="Squalene/Phytoene_Synthase_Lik"/>
    <property type="match status" value="1"/>
</dbReference>
<dbReference type="GO" id="GO:0051996">
    <property type="term" value="F:squalene synthase [NAD(P)H] activity"/>
    <property type="evidence" value="ECO:0007669"/>
    <property type="project" value="InterPro"/>
</dbReference>
<protein>
    <submittedName>
        <fullName evidence="6">Phytoene synthase</fullName>
    </submittedName>
</protein>
<evidence type="ECO:0000256" key="1">
    <source>
        <dbReference type="ARBA" id="ARBA00004684"/>
    </source>
</evidence>
<dbReference type="SFLD" id="SFLDG01212">
    <property type="entry name" value="Phytoene_synthase_like"/>
    <property type="match status" value="1"/>
</dbReference>
<dbReference type="GO" id="GO:0016117">
    <property type="term" value="P:carotenoid biosynthetic process"/>
    <property type="evidence" value="ECO:0007669"/>
    <property type="project" value="UniProtKB-KW"/>
</dbReference>
<accession>A0A1H0DQ75</accession>
<dbReference type="STRING" id="1166073.SAMN05192530_101901"/>
<dbReference type="SUPFAM" id="SSF48576">
    <property type="entry name" value="Terpenoid synthases"/>
    <property type="match status" value="1"/>
</dbReference>
<dbReference type="Proteomes" id="UP000198793">
    <property type="component" value="Unassembled WGS sequence"/>
</dbReference>
<comment type="cofactor">
    <cofactor evidence="5">
        <name>ATP</name>
        <dbReference type="ChEBI" id="CHEBI:30616"/>
    </cofactor>
</comment>
<name>A0A1H0DQ75_9HYPH</name>
<dbReference type="InterPro" id="IPR008949">
    <property type="entry name" value="Isoprenoid_synthase_dom_sf"/>
</dbReference>
<dbReference type="Gene3D" id="1.10.600.10">
    <property type="entry name" value="Farnesyl Diphosphate Synthase"/>
    <property type="match status" value="1"/>
</dbReference>
<dbReference type="PANTHER" id="PTHR31480">
    <property type="entry name" value="BIFUNCTIONAL LYCOPENE CYCLASE/PHYTOENE SYNTHASE"/>
    <property type="match status" value="1"/>
</dbReference>